<dbReference type="InterPro" id="IPR006710">
    <property type="entry name" value="Glyco_hydro_43"/>
</dbReference>
<keyword evidence="3 6" id="KW-0326">Glycosidase</keyword>
<evidence type="ECO:0000259" key="7">
    <source>
        <dbReference type="Pfam" id="PF17851"/>
    </source>
</evidence>
<dbReference type="EC" id="3.2.1.37" evidence="8"/>
<dbReference type="SUPFAM" id="SSF75005">
    <property type="entry name" value="Arabinanase/levansucrase/invertase"/>
    <property type="match status" value="1"/>
</dbReference>
<dbReference type="Pfam" id="PF17851">
    <property type="entry name" value="GH43_C2"/>
    <property type="match status" value="1"/>
</dbReference>
<dbReference type="Proteomes" id="UP000007239">
    <property type="component" value="Chromosome"/>
</dbReference>
<dbReference type="SUPFAM" id="SSF49899">
    <property type="entry name" value="Concanavalin A-like lectins/glucanases"/>
    <property type="match status" value="1"/>
</dbReference>
<accession>F6BKE0</accession>
<dbReference type="eggNOG" id="COG3507">
    <property type="taxonomic scope" value="Bacteria"/>
</dbReference>
<proteinExistence type="inferred from homology"/>
<keyword evidence="9" id="KW-1185">Reference proteome</keyword>
<evidence type="ECO:0000256" key="3">
    <source>
        <dbReference type="ARBA" id="ARBA00023295"/>
    </source>
</evidence>
<dbReference type="InterPro" id="IPR023296">
    <property type="entry name" value="Glyco_hydro_beta-prop_sf"/>
</dbReference>
<reference evidence="8" key="1">
    <citation type="submission" date="2011-05" db="EMBL/GenBank/DDBJ databases">
        <title>Complete sequence of Thermoanaerobacterium xylanolyticum LX-11.</title>
        <authorList>
            <consortium name="US DOE Joint Genome Institute"/>
            <person name="Lucas S."/>
            <person name="Han J."/>
            <person name="Lapidus A."/>
            <person name="Cheng J.-F."/>
            <person name="Goodwin L."/>
            <person name="Pitluck S."/>
            <person name="Peters L."/>
            <person name="Mikhailova N."/>
            <person name="Lu M."/>
            <person name="Han C."/>
            <person name="Tapia R."/>
            <person name="Land M."/>
            <person name="Hauser L."/>
            <person name="Kyrpides N."/>
            <person name="Ivanova N."/>
            <person name="Pagani I."/>
            <person name="Hemme C."/>
            <person name="Woyke T."/>
        </authorList>
    </citation>
    <scope>NUCLEOTIDE SEQUENCE</scope>
    <source>
        <strain evidence="8">LX-11</strain>
    </source>
</reference>
<dbReference type="AlphaFoldDB" id="F6BKE0"/>
<dbReference type="Gene3D" id="2.60.120.200">
    <property type="match status" value="1"/>
</dbReference>
<evidence type="ECO:0000256" key="5">
    <source>
        <dbReference type="PIRSR" id="PIRSR606710-2"/>
    </source>
</evidence>
<keyword evidence="2 6" id="KW-0378">Hydrolase</keyword>
<dbReference type="InterPro" id="IPR041542">
    <property type="entry name" value="GH43_C2"/>
</dbReference>
<comment type="similarity">
    <text evidence="1 6">Belongs to the glycosyl hydrolase 43 family.</text>
</comment>
<evidence type="ECO:0000256" key="6">
    <source>
        <dbReference type="RuleBase" id="RU361187"/>
    </source>
</evidence>
<evidence type="ECO:0000256" key="2">
    <source>
        <dbReference type="ARBA" id="ARBA00022801"/>
    </source>
</evidence>
<name>F6BKE0_THEXL</name>
<dbReference type="Pfam" id="PF04616">
    <property type="entry name" value="Glyco_hydro_43"/>
    <property type="match status" value="1"/>
</dbReference>
<dbReference type="HOGENOM" id="CLU_016508_2_0_9"/>
<dbReference type="CDD" id="cd18617">
    <property type="entry name" value="GH43_XynB-like"/>
    <property type="match status" value="1"/>
</dbReference>
<dbReference type="InterPro" id="IPR013320">
    <property type="entry name" value="ConA-like_dom_sf"/>
</dbReference>
<feature type="active site" description="Proton acceptor" evidence="4">
    <location>
        <position position="14"/>
    </location>
</feature>
<feature type="domain" description="Beta-xylosidase C-terminal Concanavalin A-like" evidence="7">
    <location>
        <begin position="307"/>
        <end position="499"/>
    </location>
</feature>
<evidence type="ECO:0000256" key="4">
    <source>
        <dbReference type="PIRSR" id="PIRSR606710-1"/>
    </source>
</evidence>
<dbReference type="SMR" id="F6BKE0"/>
<evidence type="ECO:0000313" key="9">
    <source>
        <dbReference type="Proteomes" id="UP000007239"/>
    </source>
</evidence>
<dbReference type="GO" id="GO:0009044">
    <property type="term" value="F:xylan 1,4-beta-xylosidase activity"/>
    <property type="evidence" value="ECO:0007669"/>
    <property type="project" value="UniProtKB-EC"/>
</dbReference>
<dbReference type="STRING" id="858215.Thexy_2076"/>
<gene>
    <name evidence="8" type="ordered locus">Thexy_2076</name>
</gene>
<dbReference type="Gene3D" id="2.115.10.20">
    <property type="entry name" value="Glycosyl hydrolase domain, family 43"/>
    <property type="match status" value="1"/>
</dbReference>
<dbReference type="PANTHER" id="PTHR42812:SF12">
    <property type="entry name" value="BETA-XYLOSIDASE-RELATED"/>
    <property type="match status" value="1"/>
</dbReference>
<dbReference type="InterPro" id="IPR051795">
    <property type="entry name" value="Glycosyl_Hydrlase_43"/>
</dbReference>
<feature type="site" description="Important for catalytic activity, responsible for pKa modulation of the active site Glu and correct orientation of both the proton donor and substrate" evidence="5">
    <location>
        <position position="120"/>
    </location>
</feature>
<protein>
    <submittedName>
        <fullName evidence="8">Xylan 1,4-beta-xylosidase</fullName>
        <ecNumber evidence="8">3.2.1.37</ecNumber>
    </submittedName>
</protein>
<evidence type="ECO:0000256" key="1">
    <source>
        <dbReference type="ARBA" id="ARBA00009865"/>
    </source>
</evidence>
<sequence length="504" mass="58546">MKFKNPIIPGFHPDPSICRVGEDYYLVTSSFEYFPGVPIFHSKDLVHWRQIGYCLTRRSQLELEYAKNSMGIWAPTLRYYNGRFYMITTNVSHGGHFYVYTDDIYGEWSDPIWIEGDGHDPDIFFDDDGKVYILRHNGYKGITMWEMDIETGYLKGEPKYIWQGWEDKQCEAPHIYKINGKYYLITAEGGTWKGHMVTIARSDKIDGPYEGCHYNPILTHRHLVGHPVQSTGHGDLVQAHDGSWWMVFLATRPVNYQYHHLGRETFLAPVTWKDDGWPIVNDGKPIEINMEVETSLPVYIVEPENSKDDFNSDKLHLCWNFRRNPSDEYWSLKERPGFLAIRGDRYTLDDVEFKSFIGRRQEHFNCSVKALMVFLSNVEGDEAGLTIFANEEHHYEIGIIVLNGIRKIIVRKRIGDVKIIEYCEPIEKGDVILNINATRTDYHIGYSIDGVNYKVVAKAMTRYISEEVADSYTGTYIAMYSTGNGKMASCPVYFDWFEYVEKEE</sequence>
<organism evidence="8 9">
    <name type="scientific">Thermoanaerobacterium xylanolyticum (strain ATCC 49914 / DSM 7097 / LX-11)</name>
    <dbReference type="NCBI Taxonomy" id="858215"/>
    <lineage>
        <taxon>Bacteria</taxon>
        <taxon>Bacillati</taxon>
        <taxon>Bacillota</taxon>
        <taxon>Clostridia</taxon>
        <taxon>Thermoanaerobacterales</taxon>
        <taxon>Thermoanaerobacteraceae</taxon>
        <taxon>Thermoanaerobacterium</taxon>
    </lineage>
</organism>
<dbReference type="PANTHER" id="PTHR42812">
    <property type="entry name" value="BETA-XYLOSIDASE"/>
    <property type="match status" value="1"/>
</dbReference>
<evidence type="ECO:0000313" key="8">
    <source>
        <dbReference type="EMBL" id="AEF18087.1"/>
    </source>
</evidence>
<dbReference type="EMBL" id="CP002739">
    <property type="protein sequence ID" value="AEF18087.1"/>
    <property type="molecule type" value="Genomic_DNA"/>
</dbReference>
<dbReference type="RefSeq" id="WP_013788817.1">
    <property type="nucleotide sequence ID" value="NC_015555.1"/>
</dbReference>
<dbReference type="KEGG" id="txy:Thexy_2076"/>
<feature type="active site" description="Proton donor" evidence="4">
    <location>
        <position position="171"/>
    </location>
</feature>
<dbReference type="GO" id="GO:0005975">
    <property type="term" value="P:carbohydrate metabolic process"/>
    <property type="evidence" value="ECO:0007669"/>
    <property type="project" value="InterPro"/>
</dbReference>